<proteinExistence type="predicted"/>
<reference evidence="1 2" key="1">
    <citation type="submission" date="2018-06" db="EMBL/GenBank/DDBJ databases">
        <title>Halonotius sp. F13-13 a new haloarchaeeon isolated from a solar saltern from Isla Cristina, Huelva, Spain.</title>
        <authorList>
            <person name="Duran-Viseras A."/>
            <person name="Sanchez-Porro C."/>
            <person name="Ventosa A."/>
        </authorList>
    </citation>
    <scope>NUCLEOTIDE SEQUENCE [LARGE SCALE GENOMIC DNA]</scope>
    <source>
        <strain evidence="1 2">F13-13</strain>
    </source>
</reference>
<dbReference type="SUPFAM" id="SSF158622">
    <property type="entry name" value="YheA/YmcA-like"/>
    <property type="match status" value="1"/>
</dbReference>
<name>A0A3A6PM40_9EURY</name>
<dbReference type="RefSeq" id="WP_120103121.1">
    <property type="nucleotide sequence ID" value="NZ_QKNY01000014.1"/>
</dbReference>
<organism evidence="1 2">
    <name type="scientific">Halonotius aquaticus</name>
    <dbReference type="NCBI Taxonomy" id="2216978"/>
    <lineage>
        <taxon>Archaea</taxon>
        <taxon>Methanobacteriati</taxon>
        <taxon>Methanobacteriota</taxon>
        <taxon>Stenosarchaea group</taxon>
        <taxon>Halobacteria</taxon>
        <taxon>Halobacteriales</taxon>
        <taxon>Haloferacaceae</taxon>
        <taxon>Halonotius</taxon>
    </lineage>
</organism>
<dbReference type="Proteomes" id="UP000276588">
    <property type="component" value="Unassembled WGS sequence"/>
</dbReference>
<dbReference type="OrthoDB" id="203899at2157"/>
<dbReference type="AlphaFoldDB" id="A0A3A6PM40"/>
<keyword evidence="2" id="KW-1185">Reference proteome</keyword>
<dbReference type="Pfam" id="PF06133">
    <property type="entry name" value="Com_YlbF"/>
    <property type="match status" value="1"/>
</dbReference>
<dbReference type="InterPro" id="IPR023378">
    <property type="entry name" value="YheA/YmcA-like_dom_sf"/>
</dbReference>
<gene>
    <name evidence="1" type="ORF">DM826_09270</name>
</gene>
<accession>A0A3A6PM40</accession>
<evidence type="ECO:0000313" key="2">
    <source>
        <dbReference type="Proteomes" id="UP000276588"/>
    </source>
</evidence>
<dbReference type="InterPro" id="IPR010368">
    <property type="entry name" value="Com_YlbF"/>
</dbReference>
<sequence>MSETQPVEDAVEGKLQAFIDAIENSDTYQEFMAANERLENDDEAMALLDGYRQKQRQLQTSFDQELMAELQEIQEELEQNETIQQHRQAQTALVELLQETNDVISEPIGMEFAQSSGGGCC</sequence>
<dbReference type="EMBL" id="QKNY01000014">
    <property type="protein sequence ID" value="RJX42557.1"/>
    <property type="molecule type" value="Genomic_DNA"/>
</dbReference>
<protein>
    <submittedName>
        <fullName evidence="1">YlbF family regulator</fullName>
    </submittedName>
</protein>
<dbReference type="NCBIfam" id="NF041416">
    <property type="entry name" value="halo_CC_star_2"/>
    <property type="match status" value="1"/>
</dbReference>
<evidence type="ECO:0000313" key="1">
    <source>
        <dbReference type="EMBL" id="RJX42557.1"/>
    </source>
</evidence>
<comment type="caution">
    <text evidence="1">The sequence shown here is derived from an EMBL/GenBank/DDBJ whole genome shotgun (WGS) entry which is preliminary data.</text>
</comment>
<dbReference type="Gene3D" id="1.20.1500.10">
    <property type="entry name" value="YheA/YmcA-like"/>
    <property type="match status" value="1"/>
</dbReference>